<dbReference type="Pfam" id="PF07732">
    <property type="entry name" value="Cu-oxidase_3"/>
    <property type="match status" value="1"/>
</dbReference>
<comment type="similarity">
    <text evidence="1">Belongs to the multicopper oxidase family.</text>
</comment>
<keyword evidence="2" id="KW-0479">Metal-binding</keyword>
<feature type="chain" id="PRO_5004444530" evidence="7">
    <location>
        <begin position="18"/>
        <end position="522"/>
    </location>
</feature>
<dbReference type="GeneID" id="18800120"/>
<feature type="domain" description="Plastocyanin-like" evidence="8">
    <location>
        <begin position="158"/>
        <end position="312"/>
    </location>
</feature>
<evidence type="ECO:0000256" key="3">
    <source>
        <dbReference type="ARBA" id="ARBA00023002"/>
    </source>
</evidence>
<proteinExistence type="inferred from homology"/>
<accession>R7RXX6</accession>
<dbReference type="SUPFAM" id="SSF49503">
    <property type="entry name" value="Cupredoxins"/>
    <property type="match status" value="3"/>
</dbReference>
<keyword evidence="4" id="KW-0186">Copper</keyword>
<keyword evidence="6" id="KW-0325">Glycoprotein</keyword>
<dbReference type="GO" id="GO:0005507">
    <property type="term" value="F:copper ion binding"/>
    <property type="evidence" value="ECO:0007669"/>
    <property type="project" value="InterPro"/>
</dbReference>
<dbReference type="InterPro" id="IPR008972">
    <property type="entry name" value="Cupredoxin"/>
</dbReference>
<keyword evidence="7" id="KW-0732">Signal</keyword>
<dbReference type="KEGG" id="shs:STEHIDRAFT_150877"/>
<dbReference type="GO" id="GO:0016491">
    <property type="term" value="F:oxidoreductase activity"/>
    <property type="evidence" value="ECO:0007669"/>
    <property type="project" value="UniProtKB-KW"/>
</dbReference>
<evidence type="ECO:0000313" key="12">
    <source>
        <dbReference type="Proteomes" id="UP000053927"/>
    </source>
</evidence>
<evidence type="ECO:0000256" key="5">
    <source>
        <dbReference type="ARBA" id="ARBA00023157"/>
    </source>
</evidence>
<dbReference type="InterPro" id="IPR011706">
    <property type="entry name" value="Cu-oxidase_C"/>
</dbReference>
<evidence type="ECO:0000259" key="9">
    <source>
        <dbReference type="Pfam" id="PF07731"/>
    </source>
</evidence>
<dbReference type="InterPro" id="IPR011707">
    <property type="entry name" value="Cu-oxidase-like_N"/>
</dbReference>
<dbReference type="Proteomes" id="UP000053927">
    <property type="component" value="Unassembled WGS sequence"/>
</dbReference>
<dbReference type="Gene3D" id="2.60.40.420">
    <property type="entry name" value="Cupredoxins - blue copper proteins"/>
    <property type="match status" value="3"/>
</dbReference>
<dbReference type="InterPro" id="IPR002355">
    <property type="entry name" value="Cu_oxidase_Cu_BS"/>
</dbReference>
<evidence type="ECO:0000256" key="1">
    <source>
        <dbReference type="ARBA" id="ARBA00010609"/>
    </source>
</evidence>
<dbReference type="Pfam" id="PF00394">
    <property type="entry name" value="Cu-oxidase"/>
    <property type="match status" value="1"/>
</dbReference>
<dbReference type="SMR" id="R7RXX6"/>
<feature type="signal peptide" evidence="7">
    <location>
        <begin position="1"/>
        <end position="17"/>
    </location>
</feature>
<keyword evidence="3" id="KW-0560">Oxidoreductase</keyword>
<evidence type="ECO:0000313" key="11">
    <source>
        <dbReference type="EMBL" id="EIM79648.1"/>
    </source>
</evidence>
<feature type="domain" description="Plastocyanin-like" evidence="9">
    <location>
        <begin position="373"/>
        <end position="492"/>
    </location>
</feature>
<dbReference type="InterPro" id="IPR033138">
    <property type="entry name" value="Cu_oxidase_CS"/>
</dbReference>
<feature type="domain" description="Plastocyanin-like" evidence="10">
    <location>
        <begin position="31"/>
        <end position="146"/>
    </location>
</feature>
<dbReference type="EMBL" id="JH687402">
    <property type="protein sequence ID" value="EIM79648.1"/>
    <property type="molecule type" value="Genomic_DNA"/>
</dbReference>
<dbReference type="PANTHER" id="PTHR11709">
    <property type="entry name" value="MULTI-COPPER OXIDASE"/>
    <property type="match status" value="1"/>
</dbReference>
<protein>
    <submittedName>
        <fullName evidence="11">Laccase 6</fullName>
    </submittedName>
</protein>
<dbReference type="CDD" id="cd13903">
    <property type="entry name" value="CuRO_3_Tv-LCC_like"/>
    <property type="match status" value="1"/>
</dbReference>
<dbReference type="InterPro" id="IPR045087">
    <property type="entry name" value="Cu-oxidase_fam"/>
</dbReference>
<keyword evidence="12" id="KW-1185">Reference proteome</keyword>
<reference evidence="12" key="1">
    <citation type="journal article" date="2012" name="Science">
        <title>The Paleozoic origin of enzymatic lignin decomposition reconstructed from 31 fungal genomes.</title>
        <authorList>
            <person name="Floudas D."/>
            <person name="Binder M."/>
            <person name="Riley R."/>
            <person name="Barry K."/>
            <person name="Blanchette R.A."/>
            <person name="Henrissat B."/>
            <person name="Martinez A.T."/>
            <person name="Otillar R."/>
            <person name="Spatafora J.W."/>
            <person name="Yadav J.S."/>
            <person name="Aerts A."/>
            <person name="Benoit I."/>
            <person name="Boyd A."/>
            <person name="Carlson A."/>
            <person name="Copeland A."/>
            <person name="Coutinho P.M."/>
            <person name="de Vries R.P."/>
            <person name="Ferreira P."/>
            <person name="Findley K."/>
            <person name="Foster B."/>
            <person name="Gaskell J."/>
            <person name="Glotzer D."/>
            <person name="Gorecki P."/>
            <person name="Heitman J."/>
            <person name="Hesse C."/>
            <person name="Hori C."/>
            <person name="Igarashi K."/>
            <person name="Jurgens J.A."/>
            <person name="Kallen N."/>
            <person name="Kersten P."/>
            <person name="Kohler A."/>
            <person name="Kuees U."/>
            <person name="Kumar T.K.A."/>
            <person name="Kuo A."/>
            <person name="LaButti K."/>
            <person name="Larrondo L.F."/>
            <person name="Lindquist E."/>
            <person name="Ling A."/>
            <person name="Lombard V."/>
            <person name="Lucas S."/>
            <person name="Lundell T."/>
            <person name="Martin R."/>
            <person name="McLaughlin D.J."/>
            <person name="Morgenstern I."/>
            <person name="Morin E."/>
            <person name="Murat C."/>
            <person name="Nagy L.G."/>
            <person name="Nolan M."/>
            <person name="Ohm R.A."/>
            <person name="Patyshakuliyeva A."/>
            <person name="Rokas A."/>
            <person name="Ruiz-Duenas F.J."/>
            <person name="Sabat G."/>
            <person name="Salamov A."/>
            <person name="Samejima M."/>
            <person name="Schmutz J."/>
            <person name="Slot J.C."/>
            <person name="St John F."/>
            <person name="Stenlid J."/>
            <person name="Sun H."/>
            <person name="Sun S."/>
            <person name="Syed K."/>
            <person name="Tsang A."/>
            <person name="Wiebenga A."/>
            <person name="Young D."/>
            <person name="Pisabarro A."/>
            <person name="Eastwood D.C."/>
            <person name="Martin F."/>
            <person name="Cullen D."/>
            <person name="Grigoriev I.V."/>
            <person name="Hibbett D.S."/>
        </authorList>
    </citation>
    <scope>NUCLEOTIDE SEQUENCE [LARGE SCALE GENOMIC DNA]</scope>
    <source>
        <strain evidence="12">FP-91666</strain>
    </source>
</reference>
<dbReference type="InterPro" id="IPR001117">
    <property type="entry name" value="Cu-oxidase_2nd"/>
</dbReference>
<keyword evidence="5" id="KW-1015">Disulfide bond</keyword>
<evidence type="ECO:0000256" key="2">
    <source>
        <dbReference type="ARBA" id="ARBA00022723"/>
    </source>
</evidence>
<evidence type="ECO:0000259" key="10">
    <source>
        <dbReference type="Pfam" id="PF07732"/>
    </source>
</evidence>
<dbReference type="PROSITE" id="PS00079">
    <property type="entry name" value="MULTICOPPER_OXIDASE1"/>
    <property type="match status" value="2"/>
</dbReference>
<dbReference type="AlphaFoldDB" id="R7RXX6"/>
<sequence>MVLSALGLLALLPSVFAIQQNFTFDLVNKVIAPDGFERSAVTVNGIFPGTLITVNATDTFHIETNNQLTDPTMRRSSSIHWHGLFQARTSGMDGPSFVNQCPIPPNTTFTYEFSTAEQTGSFWYHSHLSTQYCDGLRGSLIIYDPNDPLKDLYDVDDESTIITLADWYHDTAPDAQKVFFETGVVPIPDTGLINGVGRYQGGPEVPYAVITVQQGKRYRFRLIQIACRPFFTFSIDQHNLTVIELDGTEHDPVTFQNVDIYVAQRLSVIVNASQPVDNYWIRAPLTGGAPGPTGNPNLNNSLIKAILRYEGAPDAEPVTANDNGNGTKLIDALMHPIAQAGPGNLGTGPADFAITLNVSQPNPPYWDINGISYISPTLPVLLQMLSGAASPFDFMPSEQVTVLPPNSLIEVSIPGTGAHPFHLHGHTMDVIRETNNDTVNLINPPRRDVVPINGGNTTFRFFSGNPGAWFLHCHIDWHLEAGLAIAFAEAPQLNIAGNQSQITPADWLNLCPSYDALLPEFQ</sequence>
<evidence type="ECO:0000256" key="6">
    <source>
        <dbReference type="ARBA" id="ARBA00023180"/>
    </source>
</evidence>
<dbReference type="OMA" id="LDSHIFW"/>
<dbReference type="RefSeq" id="XP_007311222.1">
    <property type="nucleotide sequence ID" value="XM_007311160.1"/>
</dbReference>
<gene>
    <name evidence="11" type="primary">Shlcc11</name>
    <name evidence="11" type="ORF">STEHIDRAFT_150877</name>
</gene>
<dbReference type="CDD" id="cd13856">
    <property type="entry name" value="CuRO_1_Tv-LCC_like"/>
    <property type="match status" value="1"/>
</dbReference>
<dbReference type="OrthoDB" id="2121828at2759"/>
<dbReference type="PROSITE" id="PS00080">
    <property type="entry name" value="MULTICOPPER_OXIDASE2"/>
    <property type="match status" value="1"/>
</dbReference>
<organism evidence="11 12">
    <name type="scientific">Stereum hirsutum (strain FP-91666)</name>
    <name type="common">White-rot fungus</name>
    <dbReference type="NCBI Taxonomy" id="721885"/>
    <lineage>
        <taxon>Eukaryota</taxon>
        <taxon>Fungi</taxon>
        <taxon>Dikarya</taxon>
        <taxon>Basidiomycota</taxon>
        <taxon>Agaricomycotina</taxon>
        <taxon>Agaricomycetes</taxon>
        <taxon>Russulales</taxon>
        <taxon>Stereaceae</taxon>
        <taxon>Stereum</taxon>
    </lineage>
</organism>
<name>R7RXX6_STEHR</name>
<dbReference type="PANTHER" id="PTHR11709:SF511">
    <property type="entry name" value="LACCASE"/>
    <property type="match status" value="1"/>
</dbReference>
<evidence type="ECO:0000256" key="7">
    <source>
        <dbReference type="SAM" id="SignalP"/>
    </source>
</evidence>
<dbReference type="Pfam" id="PF07731">
    <property type="entry name" value="Cu-oxidase_2"/>
    <property type="match status" value="1"/>
</dbReference>
<evidence type="ECO:0000256" key="4">
    <source>
        <dbReference type="ARBA" id="ARBA00023008"/>
    </source>
</evidence>
<dbReference type="FunFam" id="2.60.40.420:FF:000045">
    <property type="entry name" value="Laccase 2"/>
    <property type="match status" value="1"/>
</dbReference>
<evidence type="ECO:0000259" key="8">
    <source>
        <dbReference type="Pfam" id="PF00394"/>
    </source>
</evidence>
<dbReference type="eggNOG" id="KOG1263">
    <property type="taxonomic scope" value="Eukaryota"/>
</dbReference>